<proteinExistence type="predicted"/>
<organism evidence="1 2">
    <name type="scientific">Piloderma croceum (strain F 1598)</name>
    <dbReference type="NCBI Taxonomy" id="765440"/>
    <lineage>
        <taxon>Eukaryota</taxon>
        <taxon>Fungi</taxon>
        <taxon>Dikarya</taxon>
        <taxon>Basidiomycota</taxon>
        <taxon>Agaricomycotina</taxon>
        <taxon>Agaricomycetes</taxon>
        <taxon>Agaricomycetidae</taxon>
        <taxon>Atheliales</taxon>
        <taxon>Atheliaceae</taxon>
        <taxon>Piloderma</taxon>
    </lineage>
</organism>
<evidence type="ECO:0008006" key="3">
    <source>
        <dbReference type="Google" id="ProtNLM"/>
    </source>
</evidence>
<dbReference type="AlphaFoldDB" id="A0A0C3FNZ4"/>
<protein>
    <recommendedName>
        <fullName evidence="3">DDE-1 domain-containing protein</fullName>
    </recommendedName>
</protein>
<dbReference type="Proteomes" id="UP000054166">
    <property type="component" value="Unassembled WGS sequence"/>
</dbReference>
<dbReference type="OrthoDB" id="2917041at2759"/>
<reference evidence="2" key="2">
    <citation type="submission" date="2015-01" db="EMBL/GenBank/DDBJ databases">
        <title>Evolutionary Origins and Diversification of the Mycorrhizal Mutualists.</title>
        <authorList>
            <consortium name="DOE Joint Genome Institute"/>
            <consortium name="Mycorrhizal Genomics Consortium"/>
            <person name="Kohler A."/>
            <person name="Kuo A."/>
            <person name="Nagy L.G."/>
            <person name="Floudas D."/>
            <person name="Copeland A."/>
            <person name="Barry K.W."/>
            <person name="Cichocki N."/>
            <person name="Veneault-Fourrey C."/>
            <person name="LaButti K."/>
            <person name="Lindquist E.A."/>
            <person name="Lipzen A."/>
            <person name="Lundell T."/>
            <person name="Morin E."/>
            <person name="Murat C."/>
            <person name="Riley R."/>
            <person name="Ohm R."/>
            <person name="Sun H."/>
            <person name="Tunlid A."/>
            <person name="Henrissat B."/>
            <person name="Grigoriev I.V."/>
            <person name="Hibbett D.S."/>
            <person name="Martin F."/>
        </authorList>
    </citation>
    <scope>NUCLEOTIDE SEQUENCE [LARGE SCALE GENOMIC DNA]</scope>
    <source>
        <strain evidence="2">F 1598</strain>
    </source>
</reference>
<dbReference type="EMBL" id="KN832998">
    <property type="protein sequence ID" value="KIM81504.1"/>
    <property type="molecule type" value="Genomic_DNA"/>
</dbReference>
<keyword evidence="2" id="KW-1185">Reference proteome</keyword>
<gene>
    <name evidence="1" type="ORF">PILCRDRAFT_89016</name>
</gene>
<accession>A0A0C3FNZ4</accession>
<name>A0A0C3FNZ4_PILCF</name>
<sequence>MYTPWPLDSKWAQVINPTTNAAWFKLLRETLESGDDGKPIAQECCWGVDESGFQSGLEAMGKKAIGGAGKKSQYQQGDATQENITVLGKAYQPKWNQDNPTNAFLGYSKKGWTDGEIGVLWIKQFNEQTCTKADAHATHVYQGLDIAML</sequence>
<evidence type="ECO:0000313" key="1">
    <source>
        <dbReference type="EMBL" id="KIM81504.1"/>
    </source>
</evidence>
<dbReference type="InParanoid" id="A0A0C3FNZ4"/>
<evidence type="ECO:0000313" key="2">
    <source>
        <dbReference type="Proteomes" id="UP000054166"/>
    </source>
</evidence>
<dbReference type="HOGENOM" id="CLU_1865873_0_0_1"/>
<reference evidence="1 2" key="1">
    <citation type="submission" date="2014-04" db="EMBL/GenBank/DDBJ databases">
        <authorList>
            <consortium name="DOE Joint Genome Institute"/>
            <person name="Kuo A."/>
            <person name="Tarkka M."/>
            <person name="Buscot F."/>
            <person name="Kohler A."/>
            <person name="Nagy L.G."/>
            <person name="Floudas D."/>
            <person name="Copeland A."/>
            <person name="Barry K.W."/>
            <person name="Cichocki N."/>
            <person name="Veneault-Fourrey C."/>
            <person name="LaButti K."/>
            <person name="Lindquist E.A."/>
            <person name="Lipzen A."/>
            <person name="Lundell T."/>
            <person name="Morin E."/>
            <person name="Murat C."/>
            <person name="Sun H."/>
            <person name="Tunlid A."/>
            <person name="Henrissat B."/>
            <person name="Grigoriev I.V."/>
            <person name="Hibbett D.S."/>
            <person name="Martin F."/>
            <person name="Nordberg H.P."/>
            <person name="Cantor M.N."/>
            <person name="Hua S.X."/>
        </authorList>
    </citation>
    <scope>NUCLEOTIDE SEQUENCE [LARGE SCALE GENOMIC DNA]</scope>
    <source>
        <strain evidence="1 2">F 1598</strain>
    </source>
</reference>